<accession>A0AAE6BDV6</accession>
<sequence>MKISIISAVLLCTATATAQAAEFDINGMKLGMNADQVLARYQALRPEGQHLFTKWSLPDGSEWVANGRTLYNDLANPDDMEHERYEFAFTGLGSGNKLFATRRKLQFKPSARPSTESVYAAAVKKYGEPSYLSNDGTSVWAAWKFSSVGAHAEKLDSSLDCITKSDFPVGLDEHTVGKAKKAMDVCGLYIEFSVKGNQTGLATGLDMAMINYLDLAQDFDTDNQDARKRIDAAKTKNTSKAAPAPEL</sequence>
<gene>
    <name evidence="2" type="ORF">CFBP5877_01100</name>
</gene>
<dbReference type="AlphaFoldDB" id="A0AAE6BDV6"/>
<organism evidence="2 3">
    <name type="scientific">Agrobacterium tumefaciens</name>
    <dbReference type="NCBI Taxonomy" id="358"/>
    <lineage>
        <taxon>Bacteria</taxon>
        <taxon>Pseudomonadati</taxon>
        <taxon>Pseudomonadota</taxon>
        <taxon>Alphaproteobacteria</taxon>
        <taxon>Hyphomicrobiales</taxon>
        <taxon>Rhizobiaceae</taxon>
        <taxon>Rhizobium/Agrobacterium group</taxon>
        <taxon>Agrobacterium</taxon>
        <taxon>Agrobacterium tumefaciens complex</taxon>
    </lineage>
</organism>
<protein>
    <submittedName>
        <fullName evidence="2">Uncharacterized protein</fullName>
    </submittedName>
</protein>
<proteinExistence type="predicted"/>
<dbReference type="Proteomes" id="UP000298579">
    <property type="component" value="Chromosome circular"/>
</dbReference>
<evidence type="ECO:0000256" key="1">
    <source>
        <dbReference type="SAM" id="SignalP"/>
    </source>
</evidence>
<dbReference type="EMBL" id="CP039897">
    <property type="protein sequence ID" value="QCL80188.1"/>
    <property type="molecule type" value="Genomic_DNA"/>
</dbReference>
<keyword evidence="1" id="KW-0732">Signal</keyword>
<evidence type="ECO:0000313" key="3">
    <source>
        <dbReference type="Proteomes" id="UP000298579"/>
    </source>
</evidence>
<feature type="chain" id="PRO_5041998015" evidence="1">
    <location>
        <begin position="21"/>
        <end position="247"/>
    </location>
</feature>
<feature type="signal peptide" evidence="1">
    <location>
        <begin position="1"/>
        <end position="20"/>
    </location>
</feature>
<reference evidence="2 3" key="1">
    <citation type="submission" date="2019-04" db="EMBL/GenBank/DDBJ databases">
        <title>Complete genome sequence of Agrobacterium tumefaciens CFBP5877.</title>
        <authorList>
            <person name="Huang Y.-Y."/>
            <person name="Chiang H.-Y."/>
            <person name="Chou L."/>
            <person name="Lai E.-M."/>
            <person name="Kuo C.-H."/>
        </authorList>
    </citation>
    <scope>NUCLEOTIDE SEQUENCE [LARGE SCALE GENOMIC DNA]</scope>
    <source>
        <strain evidence="2 3">CFBP5877</strain>
    </source>
</reference>
<evidence type="ECO:0000313" key="2">
    <source>
        <dbReference type="EMBL" id="QCL80188.1"/>
    </source>
</evidence>
<name>A0AAE6BDV6_AGRTU</name>